<keyword evidence="2" id="KW-1003">Cell membrane</keyword>
<evidence type="ECO:0000313" key="9">
    <source>
        <dbReference type="EMBL" id="MFH5230683.1"/>
    </source>
</evidence>
<dbReference type="Proteomes" id="UP001609176">
    <property type="component" value="Unassembled WGS sequence"/>
</dbReference>
<organism evidence="9 13">
    <name type="scientific">Antrihabitans spumae</name>
    <dbReference type="NCBI Taxonomy" id="3373370"/>
    <lineage>
        <taxon>Bacteria</taxon>
        <taxon>Bacillati</taxon>
        <taxon>Actinomycetota</taxon>
        <taxon>Actinomycetes</taxon>
        <taxon>Mycobacteriales</taxon>
        <taxon>Nocardiaceae</taxon>
        <taxon>Antrihabitans</taxon>
    </lineage>
</organism>
<evidence type="ECO:0000313" key="8">
    <source>
        <dbReference type="EMBL" id="MFH5208791.1"/>
    </source>
</evidence>
<dbReference type="EMBL" id="JBIMSO010000046">
    <property type="protein sequence ID" value="MFH5208791.1"/>
    <property type="molecule type" value="Genomic_DNA"/>
</dbReference>
<dbReference type="RefSeq" id="WP_395114324.1">
    <property type="nucleotide sequence ID" value="NZ_JBIMSN010000085.1"/>
</dbReference>
<evidence type="ECO:0000256" key="3">
    <source>
        <dbReference type="ARBA" id="ARBA00022729"/>
    </source>
</evidence>
<keyword evidence="6 9" id="KW-0449">Lipoprotein</keyword>
<proteinExistence type="predicted"/>
<evidence type="ECO:0000256" key="2">
    <source>
        <dbReference type="ARBA" id="ARBA00022475"/>
    </source>
</evidence>
<evidence type="ECO:0000313" key="11">
    <source>
        <dbReference type="Proteomes" id="UP001609175"/>
    </source>
</evidence>
<dbReference type="InterPro" id="IPR032018">
    <property type="entry name" value="LppA/LppB/LprP"/>
</dbReference>
<name>A0ABW7K6I7_9NOCA</name>
<reference evidence="11 12" key="1">
    <citation type="submission" date="2024-10" db="EMBL/GenBank/DDBJ databases">
        <authorList>
            <person name="Riesco R."/>
        </authorList>
    </citation>
    <scope>NUCLEOTIDE SEQUENCE [LARGE SCALE GENOMIC DNA]</scope>
    <source>
        <strain evidence="10 12">NCIMB 15448</strain>
        <strain evidence="8 11">NCIMB 15449</strain>
        <strain evidence="9 13">NCIMB 15450</strain>
    </source>
</reference>
<sequence>MRQERIGERRGAAQKQDRGTALAAVVGGDRTARERNSRGIAEAATALVPSLIWRPNRERSQYSCASEYEDTGSRWVSTPHTVSDVPIPNADWPKVLQAARDIAREAGITEVQVLSDVPGNRNVRLYGNDGNTITIGSLKASVISADTGCRLPAADLAQPPS</sequence>
<evidence type="ECO:0000256" key="7">
    <source>
        <dbReference type="SAM" id="MobiDB-lite"/>
    </source>
</evidence>
<dbReference type="EMBL" id="JBIMSN010000085">
    <property type="protein sequence ID" value="MFH5230683.1"/>
    <property type="molecule type" value="Genomic_DNA"/>
</dbReference>
<comment type="caution">
    <text evidence="9">The sequence shown here is derived from an EMBL/GenBank/DDBJ whole genome shotgun (WGS) entry which is preliminary data.</text>
</comment>
<accession>A0ABW7K6I7</accession>
<protein>
    <submittedName>
        <fullName evidence="9">LppA family lipoprotein</fullName>
    </submittedName>
</protein>
<gene>
    <name evidence="10" type="ORF">ACHIPV_21935</name>
    <name evidence="8" type="ORF">ACHIPZ_11360</name>
    <name evidence="9" type="ORF">ACHIRB_19235</name>
</gene>
<feature type="region of interest" description="Disordered" evidence="7">
    <location>
        <begin position="1"/>
        <end position="38"/>
    </location>
</feature>
<evidence type="ECO:0000256" key="5">
    <source>
        <dbReference type="ARBA" id="ARBA00023139"/>
    </source>
</evidence>
<dbReference type="Gene3D" id="3.30.2030.20">
    <property type="match status" value="1"/>
</dbReference>
<keyword evidence="4" id="KW-0472">Membrane</keyword>
<comment type="subcellular location">
    <subcellularLocation>
        <location evidence="1">Cell membrane</location>
        <topology evidence="1">Lipid-anchor</topology>
    </subcellularLocation>
</comment>
<feature type="compositionally biased region" description="Basic and acidic residues" evidence="7">
    <location>
        <begin position="1"/>
        <end position="18"/>
    </location>
</feature>
<dbReference type="Pfam" id="PF16708">
    <property type="entry name" value="LppA"/>
    <property type="match status" value="1"/>
</dbReference>
<keyword evidence="5" id="KW-0564">Palmitate</keyword>
<dbReference type="Proteomes" id="UP001609175">
    <property type="component" value="Unassembled WGS sequence"/>
</dbReference>
<evidence type="ECO:0000256" key="1">
    <source>
        <dbReference type="ARBA" id="ARBA00004193"/>
    </source>
</evidence>
<evidence type="ECO:0000313" key="13">
    <source>
        <dbReference type="Proteomes" id="UP001609219"/>
    </source>
</evidence>
<evidence type="ECO:0000313" key="10">
    <source>
        <dbReference type="EMBL" id="MFH5244509.1"/>
    </source>
</evidence>
<keyword evidence="3" id="KW-0732">Signal</keyword>
<dbReference type="EMBL" id="JBIMSP010000044">
    <property type="protein sequence ID" value="MFH5244509.1"/>
    <property type="molecule type" value="Genomic_DNA"/>
</dbReference>
<dbReference type="Proteomes" id="UP001609219">
    <property type="component" value="Unassembled WGS sequence"/>
</dbReference>
<evidence type="ECO:0000256" key="4">
    <source>
        <dbReference type="ARBA" id="ARBA00023136"/>
    </source>
</evidence>
<evidence type="ECO:0000313" key="12">
    <source>
        <dbReference type="Proteomes" id="UP001609176"/>
    </source>
</evidence>
<evidence type="ECO:0000256" key="6">
    <source>
        <dbReference type="ARBA" id="ARBA00023288"/>
    </source>
</evidence>
<keyword evidence="13" id="KW-1185">Reference proteome</keyword>